<evidence type="ECO:0000256" key="1">
    <source>
        <dbReference type="ARBA" id="ARBA00001946"/>
    </source>
</evidence>
<dbReference type="InterPro" id="IPR026610">
    <property type="entry name" value="Hen1"/>
</dbReference>
<evidence type="ECO:0000256" key="5">
    <source>
        <dbReference type="ARBA" id="ARBA00022679"/>
    </source>
</evidence>
<evidence type="ECO:0000256" key="2">
    <source>
        <dbReference type="ARBA" id="ARBA00009026"/>
    </source>
</evidence>
<comment type="similarity">
    <text evidence="2">Belongs to the methyltransferase superfamily. HEN1 family.</text>
</comment>
<dbReference type="eggNOG" id="KOG1045">
    <property type="taxonomic scope" value="Eukaryota"/>
</dbReference>
<dbReference type="OMA" id="ILETIHY"/>
<dbReference type="EMBL" id="KQ257457">
    <property type="protein sequence ID" value="KNC99534.1"/>
    <property type="molecule type" value="Genomic_DNA"/>
</dbReference>
<dbReference type="OrthoDB" id="2154311at2759"/>
<proteinExistence type="inferred from homology"/>
<dbReference type="GO" id="GO:0046872">
    <property type="term" value="F:metal ion binding"/>
    <property type="evidence" value="ECO:0007669"/>
    <property type="project" value="UniProtKB-KW"/>
</dbReference>
<evidence type="ECO:0000256" key="4">
    <source>
        <dbReference type="ARBA" id="ARBA00022603"/>
    </source>
</evidence>
<dbReference type="RefSeq" id="XP_016607574.1">
    <property type="nucleotide sequence ID" value="XM_016753164.1"/>
</dbReference>
<dbReference type="GeneID" id="27688349"/>
<dbReference type="SUPFAM" id="SSF53335">
    <property type="entry name" value="S-adenosyl-L-methionine-dependent methyltransferases"/>
    <property type="match status" value="1"/>
</dbReference>
<organism evidence="13 14">
    <name type="scientific">Spizellomyces punctatus (strain DAOM BR117)</name>
    <dbReference type="NCBI Taxonomy" id="645134"/>
    <lineage>
        <taxon>Eukaryota</taxon>
        <taxon>Fungi</taxon>
        <taxon>Fungi incertae sedis</taxon>
        <taxon>Chytridiomycota</taxon>
        <taxon>Chytridiomycota incertae sedis</taxon>
        <taxon>Chytridiomycetes</taxon>
        <taxon>Spizellomycetales</taxon>
        <taxon>Spizellomycetaceae</taxon>
        <taxon>Spizellomyces</taxon>
    </lineage>
</organism>
<keyword evidence="9" id="KW-0694">RNA-binding</keyword>
<evidence type="ECO:0000313" key="14">
    <source>
        <dbReference type="Proteomes" id="UP000053201"/>
    </source>
</evidence>
<dbReference type="CDD" id="cd02440">
    <property type="entry name" value="AdoMet_MTases"/>
    <property type="match status" value="1"/>
</dbReference>
<gene>
    <name evidence="13" type="ORF">SPPG_04924</name>
</gene>
<dbReference type="Pfam" id="PF13489">
    <property type="entry name" value="Methyltransf_23"/>
    <property type="match status" value="1"/>
</dbReference>
<reference evidence="13 14" key="1">
    <citation type="submission" date="2009-08" db="EMBL/GenBank/DDBJ databases">
        <title>The Genome Sequence of Spizellomyces punctatus strain DAOM BR117.</title>
        <authorList>
            <consortium name="The Broad Institute Genome Sequencing Platform"/>
            <person name="Russ C."/>
            <person name="Cuomo C."/>
            <person name="Shea T."/>
            <person name="Young S.K."/>
            <person name="Zeng Q."/>
            <person name="Koehrsen M."/>
            <person name="Haas B."/>
            <person name="Borodovsky M."/>
            <person name="Guigo R."/>
            <person name="Alvarado L."/>
            <person name="Berlin A."/>
            <person name="Bochicchio J."/>
            <person name="Borenstein D."/>
            <person name="Chapman S."/>
            <person name="Chen Z."/>
            <person name="Engels R."/>
            <person name="Freedman E."/>
            <person name="Gellesch M."/>
            <person name="Goldberg J."/>
            <person name="Griggs A."/>
            <person name="Gujja S."/>
            <person name="Heiman D."/>
            <person name="Hepburn T."/>
            <person name="Howarth C."/>
            <person name="Jen D."/>
            <person name="Larson L."/>
            <person name="Lewis B."/>
            <person name="Mehta T."/>
            <person name="Park D."/>
            <person name="Pearson M."/>
            <person name="Roberts A."/>
            <person name="Saif S."/>
            <person name="Shenoy N."/>
            <person name="Sisk P."/>
            <person name="Stolte C."/>
            <person name="Sykes S."/>
            <person name="Thomson T."/>
            <person name="Walk T."/>
            <person name="White J."/>
            <person name="Yandava C."/>
            <person name="Burger G."/>
            <person name="Gray M.W."/>
            <person name="Holland P.W.H."/>
            <person name="King N."/>
            <person name="Lang F.B.F."/>
            <person name="Roger A.J."/>
            <person name="Ruiz-Trillo I."/>
            <person name="Lander E."/>
            <person name="Nusbaum C."/>
        </authorList>
    </citation>
    <scope>NUCLEOTIDE SEQUENCE [LARGE SCALE GENOMIC DNA]</scope>
    <source>
        <strain evidence="13 14">DAOM BR117</strain>
    </source>
</reference>
<dbReference type="GO" id="GO:0001510">
    <property type="term" value="P:RNA methylation"/>
    <property type="evidence" value="ECO:0007669"/>
    <property type="project" value="InterPro"/>
</dbReference>
<dbReference type="VEuPathDB" id="FungiDB:SPPG_04924"/>
<evidence type="ECO:0000256" key="6">
    <source>
        <dbReference type="ARBA" id="ARBA00022691"/>
    </source>
</evidence>
<sequence>MASSRDGCDGAQLFSPPLWIQRRALVSHILKNNGVQSVLDLGCGEGALLEILLNDPTFSKLAGVDIDGESLRYASVNCAPTDYDRQYLRELPVEFNLYEGSVDQLDKSLTGFDAITSVEVIEHLDPPVLAAFPAVTLGGYRPRIMVVTTPNGDFNVNFPDLKWGTPEAGFRHYDHRFEWTRDEFQRWANSAATKFGYTVSFDGVGILSSKPGDLSVGHCSQVAIFIRQRCDYDSPLSSLDDCPALSESPYKHYAKIEFPYFTESGFSSEAITQELKEKTFPLIWNEWYSMIEDAKRDQLAAKLSWPAVGTWCLPFERYWSILRIRQLCKTRGRLEEVFTSSAAKESFIWNDEERKVVILFEIPKEHESEEDGTEDADWGYGSPAYDDWDDDSAWKDTKWKASRDSDGEGWGTAHITAEWDCQAGWGEEIAIYGSAANPPPKKVRLLEDPGGNDGITI</sequence>
<comment type="catalytic activity">
    <reaction evidence="12">
        <text>small RNA 3'-end nucleotide + S-adenosyl-L-methionine = small RNA 3'-end 2'-O-methylnucleotide + S-adenosyl-L-homocysteine + H(+)</text>
        <dbReference type="Rhea" id="RHEA:37887"/>
        <dbReference type="Rhea" id="RHEA-COMP:10415"/>
        <dbReference type="Rhea" id="RHEA-COMP:10416"/>
        <dbReference type="ChEBI" id="CHEBI:15378"/>
        <dbReference type="ChEBI" id="CHEBI:57856"/>
        <dbReference type="ChEBI" id="CHEBI:59789"/>
        <dbReference type="ChEBI" id="CHEBI:74896"/>
        <dbReference type="ChEBI" id="CHEBI:74898"/>
        <dbReference type="EC" id="2.1.1.386"/>
    </reaction>
</comment>
<evidence type="ECO:0000256" key="7">
    <source>
        <dbReference type="ARBA" id="ARBA00022723"/>
    </source>
</evidence>
<dbReference type="InParanoid" id="A0A0L0HEW9"/>
<dbReference type="AlphaFoldDB" id="A0A0L0HEW9"/>
<protein>
    <recommendedName>
        <fullName evidence="3">Small RNA 2'-O-methyltransferase</fullName>
        <ecNumber evidence="11">2.1.1.386</ecNumber>
    </recommendedName>
</protein>
<accession>A0A0L0HEW9</accession>
<dbReference type="Proteomes" id="UP000053201">
    <property type="component" value="Unassembled WGS sequence"/>
</dbReference>
<evidence type="ECO:0000256" key="12">
    <source>
        <dbReference type="ARBA" id="ARBA00048418"/>
    </source>
</evidence>
<dbReference type="GO" id="GO:0090486">
    <property type="term" value="F:small RNA 2'-O-methyltransferase activity"/>
    <property type="evidence" value="ECO:0007669"/>
    <property type="project" value="UniProtKB-EC"/>
</dbReference>
<dbReference type="Gene3D" id="3.40.50.150">
    <property type="entry name" value="Vaccinia Virus protein VP39"/>
    <property type="match status" value="1"/>
</dbReference>
<keyword evidence="5" id="KW-0808">Transferase</keyword>
<dbReference type="PANTHER" id="PTHR21404:SF3">
    <property type="entry name" value="SMALL RNA 2'-O-METHYLTRANSFERASE"/>
    <property type="match status" value="1"/>
</dbReference>
<evidence type="ECO:0000256" key="10">
    <source>
        <dbReference type="ARBA" id="ARBA00023158"/>
    </source>
</evidence>
<keyword evidence="14" id="KW-1185">Reference proteome</keyword>
<comment type="cofactor">
    <cofactor evidence="1">
        <name>Mg(2+)</name>
        <dbReference type="ChEBI" id="CHEBI:18420"/>
    </cofactor>
</comment>
<evidence type="ECO:0000256" key="8">
    <source>
        <dbReference type="ARBA" id="ARBA00022842"/>
    </source>
</evidence>
<dbReference type="GO" id="GO:0005634">
    <property type="term" value="C:nucleus"/>
    <property type="evidence" value="ECO:0007669"/>
    <property type="project" value="TreeGrafter"/>
</dbReference>
<keyword evidence="7" id="KW-0479">Metal-binding</keyword>
<dbReference type="FunCoup" id="A0A0L0HEW9">
    <property type="interactions" value="158"/>
</dbReference>
<evidence type="ECO:0000256" key="9">
    <source>
        <dbReference type="ARBA" id="ARBA00022884"/>
    </source>
</evidence>
<dbReference type="EC" id="2.1.1.386" evidence="11"/>
<keyword evidence="6" id="KW-0949">S-adenosyl-L-methionine</keyword>
<dbReference type="PANTHER" id="PTHR21404">
    <property type="entry name" value="HEN1"/>
    <property type="match status" value="1"/>
</dbReference>
<evidence type="ECO:0000313" key="13">
    <source>
        <dbReference type="EMBL" id="KNC99534.1"/>
    </source>
</evidence>
<keyword evidence="8" id="KW-0460">Magnesium</keyword>
<name>A0A0L0HEW9_SPIPD</name>
<evidence type="ECO:0000256" key="3">
    <source>
        <dbReference type="ARBA" id="ARBA00021330"/>
    </source>
</evidence>
<dbReference type="GO" id="GO:0030422">
    <property type="term" value="P:siRNA processing"/>
    <property type="evidence" value="ECO:0007669"/>
    <property type="project" value="TreeGrafter"/>
</dbReference>
<keyword evidence="10" id="KW-0943">RNA-mediated gene silencing</keyword>
<dbReference type="GO" id="GO:0005737">
    <property type="term" value="C:cytoplasm"/>
    <property type="evidence" value="ECO:0007669"/>
    <property type="project" value="TreeGrafter"/>
</dbReference>
<dbReference type="InterPro" id="IPR029063">
    <property type="entry name" value="SAM-dependent_MTases_sf"/>
</dbReference>
<keyword evidence="4" id="KW-0489">Methyltransferase</keyword>
<evidence type="ECO:0000256" key="11">
    <source>
        <dbReference type="ARBA" id="ARBA00035025"/>
    </source>
</evidence>
<dbReference type="GO" id="GO:0003723">
    <property type="term" value="F:RNA binding"/>
    <property type="evidence" value="ECO:0007669"/>
    <property type="project" value="UniProtKB-KW"/>
</dbReference>